<dbReference type="InterPro" id="IPR050250">
    <property type="entry name" value="Macrolide_Exporter_MacB"/>
</dbReference>
<keyword evidence="3 7" id="KW-0812">Transmembrane</keyword>
<evidence type="ECO:0000256" key="7">
    <source>
        <dbReference type="SAM" id="Phobius"/>
    </source>
</evidence>
<feature type="domain" description="ABC3 transporter permease C-terminal" evidence="8">
    <location>
        <begin position="266"/>
        <end position="383"/>
    </location>
</feature>
<organism evidence="10 11">
    <name type="scientific">Methanofollis aquaemaris</name>
    <dbReference type="NCBI Taxonomy" id="126734"/>
    <lineage>
        <taxon>Archaea</taxon>
        <taxon>Methanobacteriati</taxon>
        <taxon>Methanobacteriota</taxon>
        <taxon>Stenosarchaea group</taxon>
        <taxon>Methanomicrobia</taxon>
        <taxon>Methanomicrobiales</taxon>
        <taxon>Methanomicrobiaceae</taxon>
        <taxon>Methanofollis</taxon>
    </lineage>
</organism>
<name>A0A8A3S9H5_9EURY</name>
<evidence type="ECO:0000313" key="10">
    <source>
        <dbReference type="EMBL" id="QSZ68419.1"/>
    </source>
</evidence>
<comment type="similarity">
    <text evidence="6">Belongs to the ABC-4 integral membrane protein family.</text>
</comment>
<accession>A0A8A3S9H5</accession>
<dbReference type="InterPro" id="IPR003838">
    <property type="entry name" value="ABC3_permease_C"/>
</dbReference>
<feature type="transmembrane region" description="Helical" evidence="7">
    <location>
        <begin position="265"/>
        <end position="286"/>
    </location>
</feature>
<evidence type="ECO:0000256" key="6">
    <source>
        <dbReference type="ARBA" id="ARBA00038076"/>
    </source>
</evidence>
<dbReference type="InterPro" id="IPR025857">
    <property type="entry name" value="MacB_PCD"/>
</dbReference>
<dbReference type="PANTHER" id="PTHR30572:SF4">
    <property type="entry name" value="ABC TRANSPORTER PERMEASE YTRF"/>
    <property type="match status" value="1"/>
</dbReference>
<dbReference type="Pfam" id="PF12704">
    <property type="entry name" value="MacB_PCD"/>
    <property type="match status" value="1"/>
</dbReference>
<dbReference type="KEGG" id="maqe:RJ40_09135"/>
<proteinExistence type="inferred from homology"/>
<evidence type="ECO:0000259" key="9">
    <source>
        <dbReference type="Pfam" id="PF12704"/>
    </source>
</evidence>
<dbReference type="GO" id="GO:0005886">
    <property type="term" value="C:plasma membrane"/>
    <property type="evidence" value="ECO:0007669"/>
    <property type="project" value="UniProtKB-SubCell"/>
</dbReference>
<feature type="domain" description="MacB-like periplasmic core" evidence="9">
    <location>
        <begin position="18"/>
        <end position="230"/>
    </location>
</feature>
<dbReference type="EMBL" id="CP036172">
    <property type="protein sequence ID" value="QSZ68419.1"/>
    <property type="molecule type" value="Genomic_DNA"/>
</dbReference>
<evidence type="ECO:0000256" key="2">
    <source>
        <dbReference type="ARBA" id="ARBA00022475"/>
    </source>
</evidence>
<evidence type="ECO:0000256" key="1">
    <source>
        <dbReference type="ARBA" id="ARBA00004651"/>
    </source>
</evidence>
<sequence length="390" mass="41902">MIFFQFATRNIRLHWLRSFLAVTGVVIGVAAIASMGILGNSLVLSISESLTDVGDTIVITAHTGGGGEGDGPPIAVSGRGVTDRQVNEIKRAAGSNLVIPIMSGSDRFVIGGETTAAPVYGISPTDLPDLLEVTDGTYLRGESGAMVGAILAEDYDLIPGSRLRIGDEEQKLRVTGVLEERGVGFDINPDRAVIVSDEFYQDFYGGEEWDLVIVKVEDLEEIDGIKESIEMQLNRREDEVDVLDTRAILETLLDTFNRISTFTTAIGGISLIVAGVSIFNVMMMSVTERTREIGVIRSIGARQGEVLRIFLYESLILGLVGSAIGAVLSLFGGYLALAVMLEETKFLFEPTSLIAIPYGVAFGIATSLLSGAYPAWKASHLSPIEALRHE</sequence>
<reference evidence="10" key="2">
    <citation type="submission" date="2019-02" db="EMBL/GenBank/DDBJ databases">
        <authorList>
            <person name="Chen S.-C."/>
            <person name="Chien H.-H."/>
            <person name="Lai M.-C."/>
        </authorList>
    </citation>
    <scope>NUCLEOTIDE SEQUENCE</scope>
    <source>
        <strain evidence="10">N2F9704</strain>
    </source>
</reference>
<reference evidence="10" key="1">
    <citation type="journal article" date="2001" name="Int. J. Syst. Evol. Microbiol.">
        <title>Methanofollis aquaemaris sp. nov., a methanogen isolated from an aquaculture fish pond.</title>
        <authorList>
            <person name="Lai M.C."/>
            <person name="Chen S.C."/>
        </authorList>
    </citation>
    <scope>NUCLEOTIDE SEQUENCE</scope>
    <source>
        <strain evidence="10">N2F9704</strain>
    </source>
</reference>
<evidence type="ECO:0000256" key="5">
    <source>
        <dbReference type="ARBA" id="ARBA00023136"/>
    </source>
</evidence>
<feature type="transmembrane region" description="Helical" evidence="7">
    <location>
        <begin position="19"/>
        <end position="39"/>
    </location>
</feature>
<feature type="transmembrane region" description="Helical" evidence="7">
    <location>
        <begin position="307"/>
        <end position="335"/>
    </location>
</feature>
<comment type="subcellular location">
    <subcellularLocation>
        <location evidence="1">Cell membrane</location>
        <topology evidence="1">Multi-pass membrane protein</topology>
    </subcellularLocation>
</comment>
<evidence type="ECO:0000313" key="11">
    <source>
        <dbReference type="Proteomes" id="UP001042704"/>
    </source>
</evidence>
<protein>
    <submittedName>
        <fullName evidence="10">ABC transporter permease</fullName>
    </submittedName>
</protein>
<keyword evidence="4 7" id="KW-1133">Transmembrane helix</keyword>
<feature type="transmembrane region" description="Helical" evidence="7">
    <location>
        <begin position="355"/>
        <end position="376"/>
    </location>
</feature>
<evidence type="ECO:0000256" key="4">
    <source>
        <dbReference type="ARBA" id="ARBA00022989"/>
    </source>
</evidence>
<dbReference type="AlphaFoldDB" id="A0A8A3S9H5"/>
<gene>
    <name evidence="10" type="ORF">RJ40_09135</name>
</gene>
<dbReference type="Pfam" id="PF02687">
    <property type="entry name" value="FtsX"/>
    <property type="match status" value="1"/>
</dbReference>
<dbReference type="Proteomes" id="UP001042704">
    <property type="component" value="Chromosome"/>
</dbReference>
<keyword evidence="11" id="KW-1185">Reference proteome</keyword>
<keyword evidence="5 7" id="KW-0472">Membrane</keyword>
<keyword evidence="2" id="KW-1003">Cell membrane</keyword>
<evidence type="ECO:0000256" key="3">
    <source>
        <dbReference type="ARBA" id="ARBA00022692"/>
    </source>
</evidence>
<dbReference type="PANTHER" id="PTHR30572">
    <property type="entry name" value="MEMBRANE COMPONENT OF TRANSPORTER-RELATED"/>
    <property type="match status" value="1"/>
</dbReference>
<evidence type="ECO:0000259" key="8">
    <source>
        <dbReference type="Pfam" id="PF02687"/>
    </source>
</evidence>
<dbReference type="GO" id="GO:0022857">
    <property type="term" value="F:transmembrane transporter activity"/>
    <property type="evidence" value="ECO:0007669"/>
    <property type="project" value="TreeGrafter"/>
</dbReference>